<comment type="caution">
    <text evidence="8">The sequence shown here is derived from an EMBL/GenBank/DDBJ whole genome shotgun (WGS) entry which is preliminary data.</text>
</comment>
<evidence type="ECO:0000256" key="3">
    <source>
        <dbReference type="ARBA" id="ARBA00022723"/>
    </source>
</evidence>
<dbReference type="Pfam" id="PF01397">
    <property type="entry name" value="Terpene_synth"/>
    <property type="match status" value="1"/>
</dbReference>
<dbReference type="GO" id="GO:0016114">
    <property type="term" value="P:terpenoid biosynthetic process"/>
    <property type="evidence" value="ECO:0007669"/>
    <property type="project" value="UniProtKB-ARBA"/>
</dbReference>
<dbReference type="InterPro" id="IPR050148">
    <property type="entry name" value="Terpene_synthase-like"/>
</dbReference>
<evidence type="ECO:0000259" key="6">
    <source>
        <dbReference type="Pfam" id="PF01397"/>
    </source>
</evidence>
<dbReference type="Pfam" id="PF03936">
    <property type="entry name" value="Terpene_synth_C"/>
    <property type="match status" value="1"/>
</dbReference>
<evidence type="ECO:0000256" key="4">
    <source>
        <dbReference type="ARBA" id="ARBA00022842"/>
    </source>
</evidence>
<dbReference type="Gene3D" id="1.10.600.10">
    <property type="entry name" value="Farnesyl Diphosphate Synthase"/>
    <property type="match status" value="1"/>
</dbReference>
<dbReference type="FunFam" id="1.10.600.10:FF:000007">
    <property type="entry name" value="Isoprene synthase, chloroplastic"/>
    <property type="match status" value="1"/>
</dbReference>
<comment type="cofactor">
    <cofactor evidence="1">
        <name>Mg(2+)</name>
        <dbReference type="ChEBI" id="CHEBI:18420"/>
    </cofactor>
</comment>
<keyword evidence="3" id="KW-0479">Metal-binding</keyword>
<dbReference type="GO" id="GO:0046872">
    <property type="term" value="F:metal ion binding"/>
    <property type="evidence" value="ECO:0007669"/>
    <property type="project" value="UniProtKB-KW"/>
</dbReference>
<proteinExistence type="predicted"/>
<evidence type="ECO:0000259" key="7">
    <source>
        <dbReference type="Pfam" id="PF03936"/>
    </source>
</evidence>
<evidence type="ECO:0000256" key="5">
    <source>
        <dbReference type="ARBA" id="ARBA00023239"/>
    </source>
</evidence>
<dbReference type="GO" id="GO:0010333">
    <property type="term" value="F:terpene synthase activity"/>
    <property type="evidence" value="ECO:0007669"/>
    <property type="project" value="UniProtKB-ARBA"/>
</dbReference>
<evidence type="ECO:0000313" key="9">
    <source>
        <dbReference type="Proteomes" id="UP001567538"/>
    </source>
</evidence>
<reference evidence="8 9" key="1">
    <citation type="submission" date="2024-06" db="EMBL/GenBank/DDBJ databases">
        <title>A chromosome level genome sequence of Diviner's sage (Salvia divinorum).</title>
        <authorList>
            <person name="Ford S.A."/>
            <person name="Ro D.-K."/>
            <person name="Ness R.W."/>
            <person name="Phillips M.A."/>
        </authorList>
    </citation>
    <scope>NUCLEOTIDE SEQUENCE [LARGE SCALE GENOMIC DNA]</scope>
    <source>
        <strain evidence="8">SAF-2024a</strain>
        <tissue evidence="8">Leaf</tissue>
    </source>
</reference>
<organism evidence="8 9">
    <name type="scientific">Salvia divinorum</name>
    <name type="common">Maria pastora</name>
    <name type="synonym">Diviner's sage</name>
    <dbReference type="NCBI Taxonomy" id="28513"/>
    <lineage>
        <taxon>Eukaryota</taxon>
        <taxon>Viridiplantae</taxon>
        <taxon>Streptophyta</taxon>
        <taxon>Embryophyta</taxon>
        <taxon>Tracheophyta</taxon>
        <taxon>Spermatophyta</taxon>
        <taxon>Magnoliopsida</taxon>
        <taxon>eudicotyledons</taxon>
        <taxon>Gunneridae</taxon>
        <taxon>Pentapetalae</taxon>
        <taxon>asterids</taxon>
        <taxon>lamiids</taxon>
        <taxon>Lamiales</taxon>
        <taxon>Lamiaceae</taxon>
        <taxon>Nepetoideae</taxon>
        <taxon>Mentheae</taxon>
        <taxon>Salviinae</taxon>
        <taxon>Salvia</taxon>
        <taxon>Salvia subgen. Calosphace</taxon>
    </lineage>
</organism>
<dbReference type="CDD" id="cd00684">
    <property type="entry name" value="Terpene_cyclase_plant_C1"/>
    <property type="match status" value="1"/>
</dbReference>
<evidence type="ECO:0000256" key="2">
    <source>
        <dbReference type="ARBA" id="ARBA00004721"/>
    </source>
</evidence>
<evidence type="ECO:0000256" key="1">
    <source>
        <dbReference type="ARBA" id="ARBA00001946"/>
    </source>
</evidence>
<protein>
    <submittedName>
        <fullName evidence="8">Germacrene A synthase-like</fullName>
    </submittedName>
</protein>
<dbReference type="Proteomes" id="UP001567538">
    <property type="component" value="Unassembled WGS sequence"/>
</dbReference>
<dbReference type="InterPro" id="IPR034741">
    <property type="entry name" value="Terpene_cyclase-like_1_C"/>
</dbReference>
<accession>A0ABD1FUZ1</accession>
<keyword evidence="4" id="KW-0460">Magnesium</keyword>
<comment type="pathway">
    <text evidence="2">Secondary metabolite biosynthesis; terpenoid biosynthesis.</text>
</comment>
<dbReference type="InterPro" id="IPR008930">
    <property type="entry name" value="Terpenoid_cyclase/PrenylTrfase"/>
</dbReference>
<dbReference type="SFLD" id="SFLDS00005">
    <property type="entry name" value="Isoprenoid_Synthase_Type_I"/>
    <property type="match status" value="1"/>
</dbReference>
<dbReference type="SUPFAM" id="SSF48576">
    <property type="entry name" value="Terpenoid synthases"/>
    <property type="match status" value="1"/>
</dbReference>
<dbReference type="FunFam" id="1.50.10.130:FF:000001">
    <property type="entry name" value="Isoprene synthase, chloroplastic"/>
    <property type="match status" value="1"/>
</dbReference>
<gene>
    <name evidence="8" type="ORF">AAHA92_28410</name>
</gene>
<dbReference type="InterPro" id="IPR005630">
    <property type="entry name" value="Terpene_synthase_metal-bd"/>
</dbReference>
<name>A0ABD1FUZ1_SALDI</name>
<sequence length="550" mass="64222">MAALNSNSFYHRPAAKFSPSLWGDQFINHISDSKVTEKYSKTIEVLKNDVQSLLTAPETKMIDTMNLIDTLERLGVSYHFENEIEEKLQQFFHLNTNYHDDEAYDLYTVALHFRLFRQHGHPISSEIFRKWTDVKGKFKESIKIDAKGMLSLYEASYLRTHGETILDDALAFTTATLKSMVPNLGSPLKKQVEHALVQPLHLGIPRLEAHSYMAVYEEEEHKNKTLLKFAKLDYNLLQMQHKEELRQLSRWWKELELISKLPYARDRIVECFYWALGMYHEPQYSRARIFLTKTIAMTSLLDDTYDAYGTIDELKVFTEAIQRWDSGEISRLPEYMRPLYKAILELYIQFEEELAKEGRSYASYYVIEPLKELSRCYLEEAKWFLEGNLPSFEEYLKFGLITSGFYYLVASSFLGIGSARKEDFEWLSSKPKILVAALIIGRLVDDIGSYETEMERGQLAIGIESYMKENGLTKEEAMAKFMELSMNAWKDSNKEMLRLSCNKSRELLTRILNFERVTYVTYKDKEDGYTHPEKVLKPYIVALLVDAFEV</sequence>
<dbReference type="InterPro" id="IPR001906">
    <property type="entry name" value="Terpene_synth_N"/>
</dbReference>
<dbReference type="EMBL" id="JBEAFC010000011">
    <property type="protein sequence ID" value="KAL1535654.1"/>
    <property type="molecule type" value="Genomic_DNA"/>
</dbReference>
<evidence type="ECO:0000313" key="8">
    <source>
        <dbReference type="EMBL" id="KAL1535654.1"/>
    </source>
</evidence>
<dbReference type="InterPro" id="IPR036965">
    <property type="entry name" value="Terpene_synth_N_sf"/>
</dbReference>
<dbReference type="Gene3D" id="1.50.10.130">
    <property type="entry name" value="Terpene synthase, N-terminal domain"/>
    <property type="match status" value="1"/>
</dbReference>
<dbReference type="PANTHER" id="PTHR31225:SF93">
    <property type="entry name" value="ALPHA-HUMULENE_(-)-(E)-BETA-CARYOPHYLLENE SYNTHASE"/>
    <property type="match status" value="1"/>
</dbReference>
<dbReference type="InterPro" id="IPR044814">
    <property type="entry name" value="Terpene_cyclase_plant_C1"/>
</dbReference>
<feature type="domain" description="Terpene synthase metal-binding" evidence="7">
    <location>
        <begin position="253"/>
        <end position="491"/>
    </location>
</feature>
<feature type="domain" description="Terpene synthase N-terminal" evidence="6">
    <location>
        <begin position="21"/>
        <end position="196"/>
    </location>
</feature>
<dbReference type="SUPFAM" id="SSF48239">
    <property type="entry name" value="Terpenoid cyclases/Protein prenyltransferases"/>
    <property type="match status" value="1"/>
</dbReference>
<dbReference type="InterPro" id="IPR008949">
    <property type="entry name" value="Isoprenoid_synthase_dom_sf"/>
</dbReference>
<dbReference type="AlphaFoldDB" id="A0ABD1FUZ1"/>
<dbReference type="SFLD" id="SFLDG01019">
    <property type="entry name" value="Terpene_Cyclase_Like_1_C_Termi"/>
    <property type="match status" value="1"/>
</dbReference>
<keyword evidence="5" id="KW-0456">Lyase</keyword>
<keyword evidence="9" id="KW-1185">Reference proteome</keyword>
<dbReference type="PANTHER" id="PTHR31225">
    <property type="entry name" value="OS04G0344100 PROTEIN-RELATED"/>
    <property type="match status" value="1"/>
</dbReference>